<accession>A0A9P7ZYW5</accession>
<evidence type="ECO:0000313" key="2">
    <source>
        <dbReference type="EMBL" id="KAG9321478.1"/>
    </source>
</evidence>
<gene>
    <name evidence="2" type="ORF">KVV02_007277</name>
</gene>
<organism evidence="2 3">
    <name type="scientific">Mortierella alpina</name>
    <name type="common">Oleaginous fungus</name>
    <name type="synonym">Mortierella renispora</name>
    <dbReference type="NCBI Taxonomy" id="64518"/>
    <lineage>
        <taxon>Eukaryota</taxon>
        <taxon>Fungi</taxon>
        <taxon>Fungi incertae sedis</taxon>
        <taxon>Mucoromycota</taxon>
        <taxon>Mortierellomycotina</taxon>
        <taxon>Mortierellomycetes</taxon>
        <taxon>Mortierellales</taxon>
        <taxon>Mortierellaceae</taxon>
        <taxon>Mortierella</taxon>
    </lineage>
</organism>
<feature type="region of interest" description="Disordered" evidence="1">
    <location>
        <begin position="36"/>
        <end position="57"/>
    </location>
</feature>
<name>A0A9P7ZYW5_MORAP</name>
<feature type="compositionally biased region" description="Polar residues" evidence="1">
    <location>
        <begin position="157"/>
        <end position="168"/>
    </location>
</feature>
<comment type="caution">
    <text evidence="2">The sequence shown here is derived from an EMBL/GenBank/DDBJ whole genome shotgun (WGS) entry which is preliminary data.</text>
</comment>
<dbReference type="AlphaFoldDB" id="A0A9P7ZYW5"/>
<sequence>MLTTTANAPHITSSSTVSKKTPIIVVRRISLVAEPKQKPGSLSSTSYNHNHHNVGYGHHASAHSVASSSCTSISGRSTGKSLASSRRSSVTNLELHSSLNRQRMHQTDRQNRVYYTSDLPRGRPCSTLSSSSSSSSLSKTLSTSTMSSSSSGSSCSMEKTPSTIQRNRAFNAAPPRPNSDKSRRPSSAPFQPDNAQLQQRGSFQF</sequence>
<dbReference type="Proteomes" id="UP000717515">
    <property type="component" value="Unassembled WGS sequence"/>
</dbReference>
<feature type="compositionally biased region" description="Polar residues" evidence="1">
    <location>
        <begin position="193"/>
        <end position="205"/>
    </location>
</feature>
<feature type="compositionally biased region" description="Low complexity" evidence="1">
    <location>
        <begin position="126"/>
        <end position="156"/>
    </location>
</feature>
<feature type="compositionally biased region" description="Polar residues" evidence="1">
    <location>
        <begin position="80"/>
        <end position="101"/>
    </location>
</feature>
<evidence type="ECO:0000256" key="1">
    <source>
        <dbReference type="SAM" id="MobiDB-lite"/>
    </source>
</evidence>
<evidence type="ECO:0000313" key="3">
    <source>
        <dbReference type="Proteomes" id="UP000717515"/>
    </source>
</evidence>
<protein>
    <submittedName>
        <fullName evidence="2">Uncharacterized protein</fullName>
    </submittedName>
</protein>
<proteinExistence type="predicted"/>
<dbReference type="EMBL" id="JAIFTL010000202">
    <property type="protein sequence ID" value="KAG9321478.1"/>
    <property type="molecule type" value="Genomic_DNA"/>
</dbReference>
<feature type="compositionally biased region" description="Low complexity" evidence="1">
    <location>
        <begin position="69"/>
        <end position="79"/>
    </location>
</feature>
<feature type="region of interest" description="Disordered" evidence="1">
    <location>
        <begin position="69"/>
        <end position="205"/>
    </location>
</feature>
<reference evidence="2" key="1">
    <citation type="submission" date="2021-07" db="EMBL/GenBank/DDBJ databases">
        <title>Draft genome of Mortierella alpina, strain LL118, isolated from an aspen leaf litter sample.</title>
        <authorList>
            <person name="Yang S."/>
            <person name="Vinatzer B.A."/>
        </authorList>
    </citation>
    <scope>NUCLEOTIDE SEQUENCE</scope>
    <source>
        <strain evidence="2">LL118</strain>
    </source>
</reference>